<dbReference type="Gene3D" id="2.60.40.10">
    <property type="entry name" value="Immunoglobulins"/>
    <property type="match status" value="1"/>
</dbReference>
<dbReference type="InterPro" id="IPR014438">
    <property type="entry name" value="Glucan_biosyn_MdoG/MdoD"/>
</dbReference>
<keyword evidence="8" id="KW-1185">Reference proteome</keyword>
<dbReference type="Proteomes" id="UP001596472">
    <property type="component" value="Unassembled WGS sequence"/>
</dbReference>
<keyword evidence="5" id="KW-0574">Periplasm</keyword>
<protein>
    <recommendedName>
        <fullName evidence="4">Glucans biosynthesis protein G</fullName>
    </recommendedName>
</protein>
<dbReference type="InterPro" id="IPR013783">
    <property type="entry name" value="Ig-like_fold"/>
</dbReference>
<evidence type="ECO:0000313" key="7">
    <source>
        <dbReference type="EMBL" id="MFC7338933.1"/>
    </source>
</evidence>
<gene>
    <name evidence="7" type="ORF">ACFQY0_17180</name>
</gene>
<dbReference type="RefSeq" id="WP_379714925.1">
    <property type="nucleotide sequence ID" value="NZ_JBHTBS010000011.1"/>
</dbReference>
<evidence type="ECO:0000313" key="8">
    <source>
        <dbReference type="Proteomes" id="UP001596472"/>
    </source>
</evidence>
<accession>A0ABW2LB81</accession>
<dbReference type="PANTHER" id="PTHR30504">
    <property type="entry name" value="GLUCANS BIOSYNTHESIS PROTEIN"/>
    <property type="match status" value="1"/>
</dbReference>
<evidence type="ECO:0000256" key="1">
    <source>
        <dbReference type="ARBA" id="ARBA00004418"/>
    </source>
</evidence>
<dbReference type="PIRSF" id="PIRSF006281">
    <property type="entry name" value="MdoG"/>
    <property type="match status" value="1"/>
</dbReference>
<comment type="subcellular location">
    <subcellularLocation>
        <location evidence="1">Periplasm</location>
    </subcellularLocation>
</comment>
<organism evidence="7 8">
    <name type="scientific">Haloferula chungangensis</name>
    <dbReference type="NCBI Taxonomy" id="1048331"/>
    <lineage>
        <taxon>Bacteria</taxon>
        <taxon>Pseudomonadati</taxon>
        <taxon>Verrucomicrobiota</taxon>
        <taxon>Verrucomicrobiia</taxon>
        <taxon>Verrucomicrobiales</taxon>
        <taxon>Verrucomicrobiaceae</taxon>
        <taxon>Haloferula</taxon>
    </lineage>
</organism>
<dbReference type="InterPro" id="IPR014756">
    <property type="entry name" value="Ig_E-set"/>
</dbReference>
<comment type="caution">
    <text evidence="7">The sequence shown here is derived from an EMBL/GenBank/DDBJ whole genome shotgun (WGS) entry which is preliminary data.</text>
</comment>
<comment type="similarity">
    <text evidence="3">Belongs to the OpgD/OpgG family.</text>
</comment>
<evidence type="ECO:0000256" key="3">
    <source>
        <dbReference type="ARBA" id="ARBA00009284"/>
    </source>
</evidence>
<dbReference type="SUPFAM" id="SSF81296">
    <property type="entry name" value="E set domains"/>
    <property type="match status" value="1"/>
</dbReference>
<dbReference type="InterPro" id="IPR011013">
    <property type="entry name" value="Gal_mutarotase_sf_dom"/>
</dbReference>
<dbReference type="Pfam" id="PF04349">
    <property type="entry name" value="MdoG"/>
    <property type="match status" value="1"/>
</dbReference>
<dbReference type="Gene3D" id="2.70.98.10">
    <property type="match status" value="1"/>
</dbReference>
<dbReference type="EMBL" id="JBHTBS010000011">
    <property type="protein sequence ID" value="MFC7338933.1"/>
    <property type="molecule type" value="Genomic_DNA"/>
</dbReference>
<proteinExistence type="inferred from homology"/>
<dbReference type="SUPFAM" id="SSF74650">
    <property type="entry name" value="Galactose mutarotase-like"/>
    <property type="match status" value="1"/>
</dbReference>
<dbReference type="PANTHER" id="PTHR30504:SF4">
    <property type="entry name" value="GLUCANS BIOSYNTHESIS PROTEIN G"/>
    <property type="match status" value="1"/>
</dbReference>
<dbReference type="InterPro" id="IPR014718">
    <property type="entry name" value="GH-type_carb-bd"/>
</dbReference>
<comment type="pathway">
    <text evidence="2">Glycan metabolism; osmoregulated periplasmic glucan (OPG) biosynthesis.</text>
</comment>
<reference evidence="8" key="1">
    <citation type="journal article" date="2019" name="Int. J. Syst. Evol. Microbiol.">
        <title>The Global Catalogue of Microorganisms (GCM) 10K type strain sequencing project: providing services to taxonomists for standard genome sequencing and annotation.</title>
        <authorList>
            <consortium name="The Broad Institute Genomics Platform"/>
            <consortium name="The Broad Institute Genome Sequencing Center for Infectious Disease"/>
            <person name="Wu L."/>
            <person name="Ma J."/>
        </authorList>
    </citation>
    <scope>NUCLEOTIDE SEQUENCE [LARGE SCALE GENOMIC DNA]</scope>
    <source>
        <strain evidence="8">CGMCC 4.1467</strain>
    </source>
</reference>
<name>A0ABW2LB81_9BACT</name>
<dbReference type="InterPro" id="IPR007444">
    <property type="entry name" value="Glucan_biosyn_MdoG_C"/>
</dbReference>
<evidence type="ECO:0000256" key="4">
    <source>
        <dbReference type="ARBA" id="ARBA00015376"/>
    </source>
</evidence>
<evidence type="ECO:0000256" key="5">
    <source>
        <dbReference type="ARBA" id="ARBA00022764"/>
    </source>
</evidence>
<evidence type="ECO:0000256" key="2">
    <source>
        <dbReference type="ARBA" id="ARBA00005001"/>
    </source>
</evidence>
<feature type="domain" description="Glucan biosynthesis periplasmic MdoG C-terminal" evidence="6">
    <location>
        <begin position="21"/>
        <end position="508"/>
    </location>
</feature>
<evidence type="ECO:0000259" key="6">
    <source>
        <dbReference type="Pfam" id="PF04349"/>
    </source>
</evidence>
<sequence length="514" mass="58533">MKGLIHGFLLNFATLGSAFAFQFDDVESLARDLAQKPYRGKEDGATLPKSLELMNYDQYRAIKNRPEGRLWQEEGLPFRLELLHSGYLFKRPVKLHEVSGENGEVSEIGFDPQRYDYADLIVDDDPKSWSSLTGYAGFRIQHPLNGGSEQWDEIGSFVGASYFRVLGQDQRYGLSARGLAINVANSGTLEEFPDFIAYWLVKPKPGDRGLTIYALLEGPSVTGAYEFQIVPGVSTEVDVRVSLFFRNQVASLGMAPLTSMFLYGENSRERPFRDWRPEVHDSDGLLVATRTGELVWRPLLNMEQIRFSAFEVENPRGFGLMQRDRNFTHYQDLDNPYHLTPSYWVECQGDWGKGKVRLIELPTPYETYDNIVAFFEPDEMPEAGEALSFSYVLKSTMHLEEGLSPERVVATRVGVDPIYGDTRRFVVDFDGPTLRSMDKTSAVYAVIDSGPNGYITENRCFKNEQTGGWRVAFKLDTDDHNQDPVELRCFLKLQPEGQTLTETWSYQWLPENKN</sequence>